<dbReference type="PANTHER" id="PTHR33924">
    <property type="entry name" value="CATION-TRANSPORTING ATPASE"/>
    <property type="match status" value="1"/>
</dbReference>
<evidence type="ECO:0000313" key="1">
    <source>
        <dbReference type="EMBL" id="KAH1039638.1"/>
    </source>
</evidence>
<protein>
    <submittedName>
        <fullName evidence="1">Uncharacterized protein</fullName>
    </submittedName>
</protein>
<comment type="caution">
    <text evidence="1">The sequence shown here is derived from an EMBL/GenBank/DDBJ whole genome shotgun (WGS) entry which is preliminary data.</text>
</comment>
<sequence>MTINNFTSHGFHHHQPENYFNGAIANTYPSLPSSQLFFGPHFFRRFLAMGQPQIQAMNRLSLFNLTVKEKDLIKSSPLLLLHQTILSLRRKVFDHLSWRVLKRSQKEASILVQKSCSRKEIDIHNLGNPNKSSKLESDLTSQWRSLFLNMEDIFVHESNQLSF</sequence>
<reference evidence="1 2" key="1">
    <citation type="journal article" date="2021" name="Plant Biotechnol. J.">
        <title>Multi-omics assisted identification of the key and species-specific regulatory components of drought-tolerant mechanisms in Gossypium stocksii.</title>
        <authorList>
            <person name="Yu D."/>
            <person name="Ke L."/>
            <person name="Zhang D."/>
            <person name="Wu Y."/>
            <person name="Sun Y."/>
            <person name="Mei J."/>
            <person name="Sun J."/>
            <person name="Sun Y."/>
        </authorList>
    </citation>
    <scope>NUCLEOTIDE SEQUENCE [LARGE SCALE GENOMIC DNA]</scope>
    <source>
        <strain evidence="2">cv. E1</strain>
        <tissue evidence="1">Leaf</tissue>
    </source>
</reference>
<dbReference type="PANTHER" id="PTHR33924:SF1">
    <property type="entry name" value="DNA-DIRECTED RNA POLYMERASE SUBUNIT BETA"/>
    <property type="match status" value="1"/>
</dbReference>
<gene>
    <name evidence="1" type="ORF">J1N35_041381</name>
</gene>
<dbReference type="EMBL" id="JAIQCV010000012">
    <property type="protein sequence ID" value="KAH1039638.1"/>
    <property type="molecule type" value="Genomic_DNA"/>
</dbReference>
<evidence type="ECO:0000313" key="2">
    <source>
        <dbReference type="Proteomes" id="UP000828251"/>
    </source>
</evidence>
<dbReference type="AlphaFoldDB" id="A0A9D3UH89"/>
<organism evidence="1 2">
    <name type="scientific">Gossypium stocksii</name>
    <dbReference type="NCBI Taxonomy" id="47602"/>
    <lineage>
        <taxon>Eukaryota</taxon>
        <taxon>Viridiplantae</taxon>
        <taxon>Streptophyta</taxon>
        <taxon>Embryophyta</taxon>
        <taxon>Tracheophyta</taxon>
        <taxon>Spermatophyta</taxon>
        <taxon>Magnoliopsida</taxon>
        <taxon>eudicotyledons</taxon>
        <taxon>Gunneridae</taxon>
        <taxon>Pentapetalae</taxon>
        <taxon>rosids</taxon>
        <taxon>malvids</taxon>
        <taxon>Malvales</taxon>
        <taxon>Malvaceae</taxon>
        <taxon>Malvoideae</taxon>
        <taxon>Gossypium</taxon>
    </lineage>
</organism>
<proteinExistence type="predicted"/>
<keyword evidence="2" id="KW-1185">Reference proteome</keyword>
<accession>A0A9D3UH89</accession>
<name>A0A9D3UH89_9ROSI</name>
<dbReference type="OrthoDB" id="1907176at2759"/>
<dbReference type="Proteomes" id="UP000828251">
    <property type="component" value="Unassembled WGS sequence"/>
</dbReference>